<reference evidence="2 3" key="1">
    <citation type="journal article" date="2014" name="PLoS ONE">
        <title>De novo Genome Assembly of the Fungal Plant Pathogen Pyrenophora semeniperda.</title>
        <authorList>
            <person name="Soliai M.M."/>
            <person name="Meyer S.E."/>
            <person name="Udall J.A."/>
            <person name="Elzinga D.E."/>
            <person name="Hermansen R.A."/>
            <person name="Bodily P.M."/>
            <person name="Hart A.A."/>
            <person name="Coleman C.E."/>
        </authorList>
    </citation>
    <scope>NUCLEOTIDE SEQUENCE [LARGE SCALE GENOMIC DNA]</scope>
    <source>
        <strain evidence="2 3">CCB06</strain>
        <tissue evidence="2">Mycelium</tissue>
    </source>
</reference>
<accession>A0A3M7M6P9</accession>
<feature type="region of interest" description="Disordered" evidence="1">
    <location>
        <begin position="34"/>
        <end position="66"/>
    </location>
</feature>
<protein>
    <submittedName>
        <fullName evidence="2">Uncharacterized protein</fullName>
    </submittedName>
</protein>
<name>A0A3M7M6P9_9PLEO</name>
<keyword evidence="3" id="KW-1185">Reference proteome</keyword>
<organism evidence="2 3">
    <name type="scientific">Pyrenophora seminiperda CCB06</name>
    <dbReference type="NCBI Taxonomy" id="1302712"/>
    <lineage>
        <taxon>Eukaryota</taxon>
        <taxon>Fungi</taxon>
        <taxon>Dikarya</taxon>
        <taxon>Ascomycota</taxon>
        <taxon>Pezizomycotina</taxon>
        <taxon>Dothideomycetes</taxon>
        <taxon>Pleosporomycetidae</taxon>
        <taxon>Pleosporales</taxon>
        <taxon>Pleosporineae</taxon>
        <taxon>Pleosporaceae</taxon>
        <taxon>Pyrenophora</taxon>
    </lineage>
</organism>
<dbReference type="Proteomes" id="UP000265663">
    <property type="component" value="Unassembled WGS sequence"/>
</dbReference>
<feature type="compositionally biased region" description="Pro residues" evidence="1">
    <location>
        <begin position="50"/>
        <end position="60"/>
    </location>
</feature>
<dbReference type="AlphaFoldDB" id="A0A3M7M6P9"/>
<evidence type="ECO:0000313" key="3">
    <source>
        <dbReference type="Proteomes" id="UP000265663"/>
    </source>
</evidence>
<evidence type="ECO:0000313" key="2">
    <source>
        <dbReference type="EMBL" id="RMZ70163.1"/>
    </source>
</evidence>
<gene>
    <name evidence="2" type="ORF">GMOD_00000223</name>
</gene>
<sequence>MDRAVQANGEGTNPQPWEYFVLRLGPDGNVIQVPIGPVPPAPPNTRVSSPQPPTPPPSPPRTNGHT</sequence>
<dbReference type="EMBL" id="KE747824">
    <property type="protein sequence ID" value="RMZ70163.1"/>
    <property type="molecule type" value="Genomic_DNA"/>
</dbReference>
<evidence type="ECO:0000256" key="1">
    <source>
        <dbReference type="SAM" id="MobiDB-lite"/>
    </source>
</evidence>
<proteinExistence type="predicted"/>